<gene>
    <name evidence="2" type="ORF">F5878DRAFT_192173</name>
</gene>
<evidence type="ECO:0000256" key="1">
    <source>
        <dbReference type="SAM" id="MobiDB-lite"/>
    </source>
</evidence>
<name>A0AA38P8F1_9AGAR</name>
<dbReference type="Proteomes" id="UP001163846">
    <property type="component" value="Unassembled WGS sequence"/>
</dbReference>
<evidence type="ECO:0000313" key="2">
    <source>
        <dbReference type="EMBL" id="KAJ3837951.1"/>
    </source>
</evidence>
<feature type="region of interest" description="Disordered" evidence="1">
    <location>
        <begin position="41"/>
        <end position="145"/>
    </location>
</feature>
<accession>A0AA38P8F1</accession>
<comment type="caution">
    <text evidence="2">The sequence shown here is derived from an EMBL/GenBank/DDBJ whole genome shotgun (WGS) entry which is preliminary data.</text>
</comment>
<feature type="compositionally biased region" description="Basic residues" evidence="1">
    <location>
        <begin position="79"/>
        <end position="93"/>
    </location>
</feature>
<keyword evidence="3" id="KW-1185">Reference proteome</keyword>
<dbReference type="EMBL" id="MU806212">
    <property type="protein sequence ID" value="KAJ3837951.1"/>
    <property type="molecule type" value="Genomic_DNA"/>
</dbReference>
<reference evidence="2" key="1">
    <citation type="submission" date="2022-08" db="EMBL/GenBank/DDBJ databases">
        <authorList>
            <consortium name="DOE Joint Genome Institute"/>
            <person name="Min B."/>
            <person name="Riley R."/>
            <person name="Sierra-Patev S."/>
            <person name="Naranjo-Ortiz M."/>
            <person name="Looney B."/>
            <person name="Konkel Z."/>
            <person name="Slot J.C."/>
            <person name="Sakamoto Y."/>
            <person name="Steenwyk J.L."/>
            <person name="Rokas A."/>
            <person name="Carro J."/>
            <person name="Camarero S."/>
            <person name="Ferreira P."/>
            <person name="Molpeceres G."/>
            <person name="Ruiz-Duenas F.J."/>
            <person name="Serrano A."/>
            <person name="Henrissat B."/>
            <person name="Drula E."/>
            <person name="Hughes K.W."/>
            <person name="Mata J.L."/>
            <person name="Ishikawa N.K."/>
            <person name="Vargas-Isla R."/>
            <person name="Ushijima S."/>
            <person name="Smith C.A."/>
            <person name="Ahrendt S."/>
            <person name="Andreopoulos W."/>
            <person name="He G."/>
            <person name="Labutti K."/>
            <person name="Lipzen A."/>
            <person name="Ng V."/>
            <person name="Sandor L."/>
            <person name="Barry K."/>
            <person name="Martinez A.T."/>
            <person name="Xiao Y."/>
            <person name="Gibbons J.G."/>
            <person name="Terashima K."/>
            <person name="Hibbett D.S."/>
            <person name="Grigoriev I.V."/>
        </authorList>
    </citation>
    <scope>NUCLEOTIDE SEQUENCE</scope>
    <source>
        <strain evidence="2">TFB9207</strain>
    </source>
</reference>
<feature type="compositionally biased region" description="Low complexity" evidence="1">
    <location>
        <begin position="94"/>
        <end position="104"/>
    </location>
</feature>
<evidence type="ECO:0000313" key="3">
    <source>
        <dbReference type="Proteomes" id="UP001163846"/>
    </source>
</evidence>
<protein>
    <submittedName>
        <fullName evidence="2">Uncharacterized protein</fullName>
    </submittedName>
</protein>
<sequence>MFIEMMCPCHFEQTDSMSTTYNRQGGTHSCLRHLAAMIIQPRPSPYPGKPSKPNVLQSGTSTSSTYRRPRSDHPSVASHSRRCNHCGSTHRRSSASSEHSSTSSRRTHERRKRRSTANDSVNSKDSKKSNTSFIRSSPTDENSKRSYYMQGTMTENPLQPRSDIVSFSWSTYVAFSFEPYGFPEGSISDDNRSSAALLDSAHDPRDPIVEQTSKRTIRRQREHDIEKLTATTNTKPSWTPKPAKSLGLALHWLEKLAKK</sequence>
<organism evidence="2 3">
    <name type="scientific">Lentinula raphanica</name>
    <dbReference type="NCBI Taxonomy" id="153919"/>
    <lineage>
        <taxon>Eukaryota</taxon>
        <taxon>Fungi</taxon>
        <taxon>Dikarya</taxon>
        <taxon>Basidiomycota</taxon>
        <taxon>Agaricomycotina</taxon>
        <taxon>Agaricomycetes</taxon>
        <taxon>Agaricomycetidae</taxon>
        <taxon>Agaricales</taxon>
        <taxon>Marasmiineae</taxon>
        <taxon>Omphalotaceae</taxon>
        <taxon>Lentinula</taxon>
    </lineage>
</organism>
<feature type="compositionally biased region" description="Basic residues" evidence="1">
    <location>
        <begin position="105"/>
        <end position="115"/>
    </location>
</feature>
<dbReference type="AlphaFoldDB" id="A0AA38P8F1"/>
<proteinExistence type="predicted"/>